<feature type="region of interest" description="Disordered" evidence="1">
    <location>
        <begin position="344"/>
        <end position="378"/>
    </location>
</feature>
<protein>
    <recommendedName>
        <fullName evidence="2">Nucleolus and neural progenitor protein-like N-terminal domain-containing protein</fullName>
    </recommendedName>
</protein>
<dbReference type="Proteomes" id="UP001293254">
    <property type="component" value="Unassembled WGS sequence"/>
</dbReference>
<dbReference type="PANTHER" id="PTHR34786:SF1">
    <property type="entry name" value="OS09G0504900 PROTEIN"/>
    <property type="match status" value="1"/>
</dbReference>
<evidence type="ECO:0000256" key="1">
    <source>
        <dbReference type="SAM" id="MobiDB-lite"/>
    </source>
</evidence>
<feature type="domain" description="Nucleolus and neural progenitor protein-like N-terminal" evidence="2">
    <location>
        <begin position="29"/>
        <end position="190"/>
    </location>
</feature>
<name>A0AAE1XZZ8_9LAMI</name>
<evidence type="ECO:0000313" key="4">
    <source>
        <dbReference type="Proteomes" id="UP001293254"/>
    </source>
</evidence>
<evidence type="ECO:0000313" key="3">
    <source>
        <dbReference type="EMBL" id="KAK4420749.1"/>
    </source>
</evidence>
<dbReference type="Pfam" id="PF14780">
    <property type="entry name" value="NEPRO_N"/>
    <property type="match status" value="1"/>
</dbReference>
<feature type="compositionally biased region" description="Low complexity" evidence="1">
    <location>
        <begin position="363"/>
        <end position="375"/>
    </location>
</feature>
<reference evidence="3" key="1">
    <citation type="submission" date="2020-06" db="EMBL/GenBank/DDBJ databases">
        <authorList>
            <person name="Li T."/>
            <person name="Hu X."/>
            <person name="Zhang T."/>
            <person name="Song X."/>
            <person name="Zhang H."/>
            <person name="Dai N."/>
            <person name="Sheng W."/>
            <person name="Hou X."/>
            <person name="Wei L."/>
        </authorList>
    </citation>
    <scope>NUCLEOTIDE SEQUENCE</scope>
    <source>
        <strain evidence="3">3651</strain>
        <tissue evidence="3">Leaf</tissue>
    </source>
</reference>
<keyword evidence="4" id="KW-1185">Reference proteome</keyword>
<evidence type="ECO:0000259" key="2">
    <source>
        <dbReference type="Pfam" id="PF14780"/>
    </source>
</evidence>
<dbReference type="AlphaFoldDB" id="A0AAE1XZZ8"/>
<dbReference type="EMBL" id="JACGWO010000008">
    <property type="protein sequence ID" value="KAK4420749.1"/>
    <property type="molecule type" value="Genomic_DNA"/>
</dbReference>
<gene>
    <name evidence="3" type="ORF">Salat_2025400</name>
</gene>
<reference evidence="3" key="2">
    <citation type="journal article" date="2024" name="Plant">
        <title>Genomic evolution and insights into agronomic trait innovations of Sesamum species.</title>
        <authorList>
            <person name="Miao H."/>
            <person name="Wang L."/>
            <person name="Qu L."/>
            <person name="Liu H."/>
            <person name="Sun Y."/>
            <person name="Le M."/>
            <person name="Wang Q."/>
            <person name="Wei S."/>
            <person name="Zheng Y."/>
            <person name="Lin W."/>
            <person name="Duan Y."/>
            <person name="Cao H."/>
            <person name="Xiong S."/>
            <person name="Wang X."/>
            <person name="Wei L."/>
            <person name="Li C."/>
            <person name="Ma Q."/>
            <person name="Ju M."/>
            <person name="Zhao R."/>
            <person name="Li G."/>
            <person name="Mu C."/>
            <person name="Tian Q."/>
            <person name="Mei H."/>
            <person name="Zhang T."/>
            <person name="Gao T."/>
            <person name="Zhang H."/>
        </authorList>
    </citation>
    <scope>NUCLEOTIDE SEQUENCE</scope>
    <source>
        <strain evidence="3">3651</strain>
    </source>
</reference>
<feature type="region of interest" description="Disordered" evidence="1">
    <location>
        <begin position="279"/>
        <end position="298"/>
    </location>
</feature>
<feature type="region of interest" description="Disordered" evidence="1">
    <location>
        <begin position="392"/>
        <end position="438"/>
    </location>
</feature>
<accession>A0AAE1XZZ8</accession>
<organism evidence="3 4">
    <name type="scientific">Sesamum alatum</name>
    <dbReference type="NCBI Taxonomy" id="300844"/>
    <lineage>
        <taxon>Eukaryota</taxon>
        <taxon>Viridiplantae</taxon>
        <taxon>Streptophyta</taxon>
        <taxon>Embryophyta</taxon>
        <taxon>Tracheophyta</taxon>
        <taxon>Spermatophyta</taxon>
        <taxon>Magnoliopsida</taxon>
        <taxon>eudicotyledons</taxon>
        <taxon>Gunneridae</taxon>
        <taxon>Pentapetalae</taxon>
        <taxon>asterids</taxon>
        <taxon>lamiids</taxon>
        <taxon>Lamiales</taxon>
        <taxon>Pedaliaceae</taxon>
        <taxon>Sesamum</taxon>
    </lineage>
</organism>
<sequence length="438" mass="48836">MVITFFVNDAVPSPAVTVFDGMPMLQMGSEIETVEQRLKSFTGQLQTECGILERLVYKHKNQHRRCHYFQYILKVRRDLKLLKLANLEEIFDSCFLVVNGNRPKQKVQLLESLKRRKCGSGKYNFLERLLGVTRLLSEMVEPLLKAAMEISTLLARSFFMKFSLTIMAVLARIRVLVQQMLLDSVLLYNTVSSLSQREQTVKLNQEGFEVFREYYPKKEEATTLLECAWQTDKYVLVERMRESETDIEEKDDRGDFSLNPPNIQYQSIEVLLGVDEPGTTAAEDTVNPAENGGNSGVNNDEEHVPDGSNIAGASTATIVSSQGVFTNSPVGMIFEKESKRLVEDSSCMPTTPDWKSASAEAGLPTSSTPSPLSHPIKLKNEAKKKKVAFVSVKPPAASTKTESTSFHLKGAEKKGGDKEDDPFFNLLAGGNKNSSSLL</sequence>
<proteinExistence type="predicted"/>
<dbReference type="PANTHER" id="PTHR34786">
    <property type="entry name" value="OS09G0504900 PROTEIN"/>
    <property type="match status" value="1"/>
</dbReference>
<comment type="caution">
    <text evidence="3">The sequence shown here is derived from an EMBL/GenBank/DDBJ whole genome shotgun (WGS) entry which is preliminary data.</text>
</comment>
<dbReference type="InterPro" id="IPR027951">
    <property type="entry name" value="Nepro_N"/>
</dbReference>